<accession>A0A5C6X4W4</accession>
<reference evidence="5 6" key="1">
    <citation type="submission" date="2019-08" db="EMBL/GenBank/DDBJ databases">
        <title>Bradymonadales sp. TMQ2.</title>
        <authorList>
            <person name="Liang Q."/>
        </authorList>
    </citation>
    <scope>NUCLEOTIDE SEQUENCE [LARGE SCALE GENOMIC DNA]</scope>
    <source>
        <strain evidence="5 6">TMQ2</strain>
    </source>
</reference>
<keyword evidence="1" id="KW-0677">Repeat</keyword>
<dbReference type="Pfam" id="PF14559">
    <property type="entry name" value="TPR_19"/>
    <property type="match status" value="1"/>
</dbReference>
<dbReference type="AlphaFoldDB" id="A0A5C6X4W4"/>
<dbReference type="SMART" id="SM00028">
    <property type="entry name" value="TPR"/>
    <property type="match status" value="5"/>
</dbReference>
<dbReference type="Proteomes" id="UP000321046">
    <property type="component" value="Unassembled WGS sequence"/>
</dbReference>
<dbReference type="SUPFAM" id="SSF48452">
    <property type="entry name" value="TPR-like"/>
    <property type="match status" value="1"/>
</dbReference>
<evidence type="ECO:0000313" key="6">
    <source>
        <dbReference type="Proteomes" id="UP000321046"/>
    </source>
</evidence>
<dbReference type="EMBL" id="VOSL01000148">
    <property type="protein sequence ID" value="TXD31424.1"/>
    <property type="molecule type" value="Genomic_DNA"/>
</dbReference>
<evidence type="ECO:0000313" key="5">
    <source>
        <dbReference type="EMBL" id="TXD31424.1"/>
    </source>
</evidence>
<dbReference type="PANTHER" id="PTHR44858">
    <property type="entry name" value="TETRATRICOPEPTIDE REPEAT PROTEIN 6"/>
    <property type="match status" value="1"/>
</dbReference>
<keyword evidence="2 3" id="KW-0802">TPR repeat</keyword>
<proteinExistence type="predicted"/>
<dbReference type="PANTHER" id="PTHR44858:SF1">
    <property type="entry name" value="UDP-N-ACETYLGLUCOSAMINE--PEPTIDE N-ACETYLGLUCOSAMINYLTRANSFERASE SPINDLY-RELATED"/>
    <property type="match status" value="1"/>
</dbReference>
<dbReference type="RefSeq" id="WP_146977596.1">
    <property type="nucleotide sequence ID" value="NZ_VOSL01000148.1"/>
</dbReference>
<dbReference type="OrthoDB" id="421558at2"/>
<dbReference type="InterPro" id="IPR019734">
    <property type="entry name" value="TPR_rpt"/>
</dbReference>
<feature type="compositionally biased region" description="Polar residues" evidence="4">
    <location>
        <begin position="411"/>
        <end position="426"/>
    </location>
</feature>
<feature type="region of interest" description="Disordered" evidence="4">
    <location>
        <begin position="403"/>
        <end position="426"/>
    </location>
</feature>
<gene>
    <name evidence="5" type="ORF">FRC96_21440</name>
</gene>
<dbReference type="InterPro" id="IPR050498">
    <property type="entry name" value="Ycf3"/>
</dbReference>
<dbReference type="Pfam" id="PF13432">
    <property type="entry name" value="TPR_16"/>
    <property type="match status" value="1"/>
</dbReference>
<protein>
    <submittedName>
        <fullName evidence="5">Tetratricopeptide repeat protein</fullName>
    </submittedName>
</protein>
<name>A0A5C6X4W4_9DELT</name>
<dbReference type="Gene3D" id="1.25.40.10">
    <property type="entry name" value="Tetratricopeptide repeat domain"/>
    <property type="match status" value="2"/>
</dbReference>
<dbReference type="InterPro" id="IPR011990">
    <property type="entry name" value="TPR-like_helical_dom_sf"/>
</dbReference>
<organism evidence="5 6">
    <name type="scientific">Lujinxingia vulgaris</name>
    <dbReference type="NCBI Taxonomy" id="2600176"/>
    <lineage>
        <taxon>Bacteria</taxon>
        <taxon>Deltaproteobacteria</taxon>
        <taxon>Bradymonadales</taxon>
        <taxon>Lujinxingiaceae</taxon>
        <taxon>Lujinxingia</taxon>
    </lineage>
</organism>
<feature type="repeat" description="TPR" evidence="3">
    <location>
        <begin position="151"/>
        <end position="184"/>
    </location>
</feature>
<comment type="caution">
    <text evidence="5">The sequence shown here is derived from an EMBL/GenBank/DDBJ whole genome shotgun (WGS) entry which is preliminary data.</text>
</comment>
<evidence type="ECO:0000256" key="4">
    <source>
        <dbReference type="SAM" id="MobiDB-lite"/>
    </source>
</evidence>
<evidence type="ECO:0000256" key="1">
    <source>
        <dbReference type="ARBA" id="ARBA00022737"/>
    </source>
</evidence>
<dbReference type="PROSITE" id="PS50005">
    <property type="entry name" value="TPR"/>
    <property type="match status" value="1"/>
</dbReference>
<evidence type="ECO:0000256" key="2">
    <source>
        <dbReference type="ARBA" id="ARBA00022803"/>
    </source>
</evidence>
<sequence>MSQSDQADRPTQEEAIAAIDELIAEGQLQEAEEAIEQALETYGSDDTLLVLRAELALEGGDAQECVFAVQDALKRVESDEARAQLLAFEGYAHYEADAFEEARAAFNAAVRADGELWTAVVGRAMVHESLGFFRASLLDVARAIELDGEEAQPYAIRGNIMLSSGNVAQAEPDFRKAVELEPGDEESRLTLARILSLAKKSSEAIEVLEPLVDAGEDPDLIAPAALLRSQLSLTLGSTAAASEDAQRAIELWPDKPWGYLQLAACHLTAAQGEDAIVALKTAEDLAGDIRDVPDIYALRASAYDMLEKPEKALALREEAEGSPRLPSVVYGEVLNPVRNIPINPNKPIDVRGLLSELFGHPSKAPAGYEKAIRDVVDRLPEIVAQNPGVGRIQIELPQVEGMSGPPRSLIVQVNQPQQGQAPKSEA</sequence>
<evidence type="ECO:0000256" key="3">
    <source>
        <dbReference type="PROSITE-ProRule" id="PRU00339"/>
    </source>
</evidence>